<dbReference type="InterPro" id="IPR044926">
    <property type="entry name" value="RGS_subdomain_2"/>
</dbReference>
<gene>
    <name evidence="2" type="ORF">FCC1311_097892</name>
</gene>
<dbReference type="CDD" id="cd07440">
    <property type="entry name" value="RGS"/>
    <property type="match status" value="1"/>
</dbReference>
<reference evidence="2 3" key="1">
    <citation type="submission" date="2017-12" db="EMBL/GenBank/DDBJ databases">
        <title>Sequencing, de novo assembly and annotation of complete genome of a new Thraustochytrid species, strain FCC1311.</title>
        <authorList>
            <person name="Sedici K."/>
            <person name="Godart F."/>
            <person name="Aiese Cigliano R."/>
            <person name="Sanseverino W."/>
            <person name="Barakat M."/>
            <person name="Ortet P."/>
            <person name="Marechal E."/>
            <person name="Cagnac O."/>
            <person name="Amato A."/>
        </authorList>
    </citation>
    <scope>NUCLEOTIDE SEQUENCE [LARGE SCALE GENOMIC DNA]</scope>
</reference>
<dbReference type="Proteomes" id="UP000241890">
    <property type="component" value="Unassembled WGS sequence"/>
</dbReference>
<dbReference type="InterPro" id="IPR036305">
    <property type="entry name" value="RGS_sf"/>
</dbReference>
<dbReference type="AlphaFoldDB" id="A0A2R5GRQ1"/>
<dbReference type="Gene3D" id="1.10.167.10">
    <property type="entry name" value="Regulator of G-protein Signalling 4, domain 2"/>
    <property type="match status" value="1"/>
</dbReference>
<keyword evidence="3" id="KW-1185">Reference proteome</keyword>
<dbReference type="PROSITE" id="PS50132">
    <property type="entry name" value="RGS"/>
    <property type="match status" value="1"/>
</dbReference>
<protein>
    <submittedName>
        <fullName evidence="2">Regulator of G-protein signaling loco</fullName>
    </submittedName>
</protein>
<evidence type="ECO:0000313" key="2">
    <source>
        <dbReference type="EMBL" id="GBG33566.1"/>
    </source>
</evidence>
<dbReference type="PANTHER" id="PTHR10845">
    <property type="entry name" value="REGULATOR OF G PROTEIN SIGNALING"/>
    <property type="match status" value="1"/>
</dbReference>
<feature type="domain" description="RGS" evidence="1">
    <location>
        <begin position="219"/>
        <end position="386"/>
    </location>
</feature>
<dbReference type="InterPro" id="IPR016137">
    <property type="entry name" value="RGS"/>
</dbReference>
<dbReference type="Pfam" id="PF00615">
    <property type="entry name" value="RGS"/>
    <property type="match status" value="1"/>
</dbReference>
<evidence type="ECO:0000259" key="1">
    <source>
        <dbReference type="PROSITE" id="PS50132"/>
    </source>
</evidence>
<dbReference type="SMART" id="SM00315">
    <property type="entry name" value="RGS"/>
    <property type="match status" value="1"/>
</dbReference>
<dbReference type="InParanoid" id="A0A2R5GRQ1"/>
<evidence type="ECO:0000313" key="3">
    <source>
        <dbReference type="Proteomes" id="UP000241890"/>
    </source>
</evidence>
<comment type="caution">
    <text evidence="2">The sequence shown here is derived from an EMBL/GenBank/DDBJ whole genome shotgun (WGS) entry which is preliminary data.</text>
</comment>
<sequence>MADAIVTLRKGEVVQMEGWLLKRRAGVEDELDGEGEGEPSLESMPAAITPSGSRLEALLLRRQERKRYFVLTTQPANKKTGTAPRAILFYLAREAVYEREKDTLRASQSDLLAMARAAWQDEMNHQLMRGRIVLTDTTEISLLPNNEIRIVVPGKSFFMRPIEKGTPAETKLSAGQWYQAMQRAIKDLWKWENRQHSTSPYKSLRRSTSKPDMGKCPETLEGVLESPTHRRHFAQFCEFRHGAENLLFYEKVEEFEAKVDAVMVAKARNSGVLSRTSSPGGAIGGLKLAERLRRMSQNRGLPPPKFSEVAMPKDIKLLAHEILDTFVAENTPQQVNLSNGARTEIVDAFRTKGDAAVTPDVFAKAKHEIFLLMETNYFLRFYREEMRKTGCFSSLFGKHGLAGYEAVVGHFGLVKTDMQRLLAAYELRATQVDAQEGALKAALRISHDVAVPSQTTTRKALLTLYRSDGVRLQALDEFRRQLDESVIFRLRWLQKTVDLQLETLISGDQVVMRKLEQAREALDQMHHREQDLRVVAQYRNMDDPDHPEVEPILKQHNVTLAEVDEEITNAHHRIPMLEMAVTRTVQELDDRIIESLDKLEALEIHRLEEQQRAIKHAISAERHAYDVLRAHHENAKSSLQGINTPLDMASFVKAFATSLDVDDAGSVATGGP</sequence>
<proteinExistence type="predicted"/>
<dbReference type="PANTHER" id="PTHR10845:SF192">
    <property type="entry name" value="DOUBLE HIT, ISOFORM B"/>
    <property type="match status" value="1"/>
</dbReference>
<accession>A0A2R5GRQ1</accession>
<dbReference type="Gene3D" id="1.20.1270.60">
    <property type="entry name" value="Arfaptin homology (AH) domain/BAR domain"/>
    <property type="match status" value="1"/>
</dbReference>
<name>A0A2R5GRQ1_9STRA</name>
<dbReference type="InterPro" id="IPR027267">
    <property type="entry name" value="AH/BAR_dom_sf"/>
</dbReference>
<organism evidence="2 3">
    <name type="scientific">Hondaea fermentalgiana</name>
    <dbReference type="NCBI Taxonomy" id="2315210"/>
    <lineage>
        <taxon>Eukaryota</taxon>
        <taxon>Sar</taxon>
        <taxon>Stramenopiles</taxon>
        <taxon>Bigyra</taxon>
        <taxon>Labyrinthulomycetes</taxon>
        <taxon>Thraustochytrida</taxon>
        <taxon>Thraustochytriidae</taxon>
        <taxon>Hondaea</taxon>
    </lineage>
</organism>
<dbReference type="SUPFAM" id="SSF48097">
    <property type="entry name" value="Regulator of G-protein signaling, RGS"/>
    <property type="match status" value="1"/>
</dbReference>
<dbReference type="EMBL" id="BEYU01000162">
    <property type="protein sequence ID" value="GBG33566.1"/>
    <property type="molecule type" value="Genomic_DNA"/>
</dbReference>